<dbReference type="OrthoDB" id="287782at2"/>
<comment type="caution">
    <text evidence="2">The sequence shown here is derived from an EMBL/GenBank/DDBJ whole genome shotgun (WGS) entry which is preliminary data.</text>
</comment>
<accession>I1DZG5</accession>
<dbReference type="AlphaFoldDB" id="I1DZG5"/>
<sequence length="141" mass="15703">MLNHFVTTSAALLGLAALINGSIMLVAPEFWYWQVKGVAERGAYNQHFLRDIGLIYLLSGIAFVYGAIKPKHRPALWLVPSGWLLGHALFHLWEVLIGICDSASIWDDFYGVTIPALLATVLLYTSYRQQKISSLAETNPD</sequence>
<name>I1DZG5_9GAMM</name>
<dbReference type="STRING" id="562729.RNAN_2446"/>
<evidence type="ECO:0000313" key="2">
    <source>
        <dbReference type="EMBL" id="GAB59443.1"/>
    </source>
</evidence>
<evidence type="ECO:0000256" key="1">
    <source>
        <dbReference type="SAM" id="Phobius"/>
    </source>
</evidence>
<proteinExistence type="predicted"/>
<organism evidence="2 3">
    <name type="scientific">Rheinheimera nanhaiensis E407-8</name>
    <dbReference type="NCBI Taxonomy" id="562729"/>
    <lineage>
        <taxon>Bacteria</taxon>
        <taxon>Pseudomonadati</taxon>
        <taxon>Pseudomonadota</taxon>
        <taxon>Gammaproteobacteria</taxon>
        <taxon>Chromatiales</taxon>
        <taxon>Chromatiaceae</taxon>
        <taxon>Rheinheimera</taxon>
    </lineage>
</organism>
<keyword evidence="1" id="KW-1133">Transmembrane helix</keyword>
<keyword evidence="3" id="KW-1185">Reference proteome</keyword>
<feature type="transmembrane region" description="Helical" evidence="1">
    <location>
        <begin position="75"/>
        <end position="97"/>
    </location>
</feature>
<feature type="transmembrane region" description="Helical" evidence="1">
    <location>
        <begin position="48"/>
        <end position="68"/>
    </location>
</feature>
<reference evidence="2 3" key="1">
    <citation type="journal article" date="2012" name="J. Bacteriol.">
        <title>Genome Sequence of the Protease-Producing Bacterium Rheinheimera nanhaiensis E407-8T, Isolated from Deep-Sea Sediment of the South China Sea.</title>
        <authorList>
            <person name="Zhang X.-Y."/>
            <person name="Zhang Y.-J."/>
            <person name="Qin Q.-L."/>
            <person name="Xie B.-B."/>
            <person name="Chen X.-L."/>
            <person name="Zhou B.-C."/>
            <person name="Zhang Y.-Z."/>
        </authorList>
    </citation>
    <scope>NUCLEOTIDE SEQUENCE [LARGE SCALE GENOMIC DNA]</scope>
    <source>
        <strain evidence="2 3">E407-8</strain>
    </source>
</reference>
<protein>
    <submittedName>
        <fullName evidence="2">Uncharacterized protein</fullName>
    </submittedName>
</protein>
<dbReference type="EMBL" id="BAFK01000013">
    <property type="protein sequence ID" value="GAB59443.1"/>
    <property type="molecule type" value="Genomic_DNA"/>
</dbReference>
<feature type="transmembrane region" description="Helical" evidence="1">
    <location>
        <begin position="109"/>
        <end position="127"/>
    </location>
</feature>
<evidence type="ECO:0000313" key="3">
    <source>
        <dbReference type="Proteomes" id="UP000004374"/>
    </source>
</evidence>
<keyword evidence="1" id="KW-0472">Membrane</keyword>
<gene>
    <name evidence="2" type="ORF">RNAN_2446</name>
</gene>
<keyword evidence="1" id="KW-0812">Transmembrane</keyword>
<dbReference type="Proteomes" id="UP000004374">
    <property type="component" value="Unassembled WGS sequence"/>
</dbReference>
<dbReference type="RefSeq" id="WP_008222042.1">
    <property type="nucleotide sequence ID" value="NZ_BAFK01000013.1"/>
</dbReference>